<reference evidence="5 6" key="1">
    <citation type="submission" date="2022-03" db="EMBL/GenBank/DDBJ databases">
        <title>Complete genome analysis of Roseomonas KG 17.1 : a prolific producer of plant growth promoters.</title>
        <authorList>
            <person name="Saadouli I."/>
            <person name="Najjari A."/>
            <person name="Mosbah A."/>
            <person name="Ouzari H.I."/>
        </authorList>
    </citation>
    <scope>NUCLEOTIDE SEQUENCE [LARGE SCALE GENOMIC DNA]</scope>
    <source>
        <strain evidence="5 6">KG17-1</strain>
    </source>
</reference>
<sequence length="299" mass="32551">MRDAAERLGYSASPAARALRMRRSWWVGLIIPDIANPMFGEIARGAAEVLEEAGCHLLVSSHDARPERQAGQIRNMLRQRVDGVILQPFSSTDEDVPRLVQAGVPLVLLARRHRTQPTDHVTMELRAPLLEGLAHLADLGHRRIAITLMGGRTSTSAEERFETYCRFMRERFGAADKSLIVRLERTELVSGREAVPVLLAASPTAIVASNDLLALGIRDGLRDAGLLVPRDLSLLALDDTFLSALPGIELTSSTLPKRQIGVEAARLILARVAAPRRPCETVVLPAPLVVRGSTEALPA</sequence>
<accession>A0ABS9W6A5</accession>
<dbReference type="EMBL" id="JALBUU010000007">
    <property type="protein sequence ID" value="MCI0754816.1"/>
    <property type="molecule type" value="Genomic_DNA"/>
</dbReference>
<dbReference type="InterPro" id="IPR046335">
    <property type="entry name" value="LacI/GalR-like_sensor"/>
</dbReference>
<evidence type="ECO:0000259" key="4">
    <source>
        <dbReference type="Pfam" id="PF13377"/>
    </source>
</evidence>
<proteinExistence type="predicted"/>
<evidence type="ECO:0000313" key="6">
    <source>
        <dbReference type="Proteomes" id="UP001201985"/>
    </source>
</evidence>
<keyword evidence="1" id="KW-0805">Transcription regulation</keyword>
<feature type="domain" description="Transcriptional regulator LacI/GalR-like sensor" evidence="4">
    <location>
        <begin position="134"/>
        <end position="294"/>
    </location>
</feature>
<evidence type="ECO:0000313" key="5">
    <source>
        <dbReference type="EMBL" id="MCI0754816.1"/>
    </source>
</evidence>
<keyword evidence="2" id="KW-0238">DNA-binding</keyword>
<dbReference type="SUPFAM" id="SSF53822">
    <property type="entry name" value="Periplasmic binding protein-like I"/>
    <property type="match status" value="1"/>
</dbReference>
<protein>
    <submittedName>
        <fullName evidence="5">LacI family transcriptional regulator</fullName>
    </submittedName>
</protein>
<evidence type="ECO:0000256" key="2">
    <source>
        <dbReference type="ARBA" id="ARBA00023125"/>
    </source>
</evidence>
<dbReference type="Pfam" id="PF13377">
    <property type="entry name" value="Peripla_BP_3"/>
    <property type="match status" value="1"/>
</dbReference>
<organism evidence="5 6">
    <name type="scientific">Teichococcus vastitatis</name>
    <dbReference type="NCBI Taxonomy" id="2307076"/>
    <lineage>
        <taxon>Bacteria</taxon>
        <taxon>Pseudomonadati</taxon>
        <taxon>Pseudomonadota</taxon>
        <taxon>Alphaproteobacteria</taxon>
        <taxon>Acetobacterales</taxon>
        <taxon>Roseomonadaceae</taxon>
        <taxon>Roseomonas</taxon>
    </lineage>
</organism>
<dbReference type="PANTHER" id="PTHR30146">
    <property type="entry name" value="LACI-RELATED TRANSCRIPTIONAL REPRESSOR"/>
    <property type="match status" value="1"/>
</dbReference>
<dbReference type="Proteomes" id="UP001201985">
    <property type="component" value="Unassembled WGS sequence"/>
</dbReference>
<comment type="caution">
    <text evidence="5">The sequence shown here is derived from an EMBL/GenBank/DDBJ whole genome shotgun (WGS) entry which is preliminary data.</text>
</comment>
<keyword evidence="3" id="KW-0804">Transcription</keyword>
<evidence type="ECO:0000256" key="3">
    <source>
        <dbReference type="ARBA" id="ARBA00023163"/>
    </source>
</evidence>
<evidence type="ECO:0000256" key="1">
    <source>
        <dbReference type="ARBA" id="ARBA00023015"/>
    </source>
</evidence>
<name>A0ABS9W6A5_9PROT</name>
<dbReference type="Gene3D" id="3.40.50.2300">
    <property type="match status" value="2"/>
</dbReference>
<dbReference type="CDD" id="cd06267">
    <property type="entry name" value="PBP1_LacI_sugar_binding-like"/>
    <property type="match status" value="1"/>
</dbReference>
<gene>
    <name evidence="5" type="ORF">MON41_13745</name>
</gene>
<dbReference type="InterPro" id="IPR028082">
    <property type="entry name" value="Peripla_BP_I"/>
</dbReference>
<dbReference type="PANTHER" id="PTHR30146:SF109">
    <property type="entry name" value="HTH-TYPE TRANSCRIPTIONAL REGULATOR GALS"/>
    <property type="match status" value="1"/>
</dbReference>
<keyword evidence="6" id="KW-1185">Reference proteome</keyword>